<dbReference type="HOGENOM" id="CLU_790957_0_0_1"/>
<accession>L1IFH8</accession>
<gene>
    <name evidence="1" type="ORF">GUITHDRAFT_118982</name>
</gene>
<evidence type="ECO:0000313" key="1">
    <source>
        <dbReference type="EMBL" id="EKX34807.1"/>
    </source>
</evidence>
<protein>
    <submittedName>
        <fullName evidence="1 2">Uncharacterized protein</fullName>
    </submittedName>
</protein>
<reference evidence="3" key="2">
    <citation type="submission" date="2012-11" db="EMBL/GenBank/DDBJ databases">
        <authorList>
            <person name="Kuo A."/>
            <person name="Curtis B.A."/>
            <person name="Tanifuji G."/>
            <person name="Burki F."/>
            <person name="Gruber A."/>
            <person name="Irimia M."/>
            <person name="Maruyama S."/>
            <person name="Arias M.C."/>
            <person name="Ball S.G."/>
            <person name="Gile G.H."/>
            <person name="Hirakawa Y."/>
            <person name="Hopkins J.F."/>
            <person name="Rensing S.A."/>
            <person name="Schmutz J."/>
            <person name="Symeonidi A."/>
            <person name="Elias M."/>
            <person name="Eveleigh R.J."/>
            <person name="Herman E.K."/>
            <person name="Klute M.J."/>
            <person name="Nakayama T."/>
            <person name="Obornik M."/>
            <person name="Reyes-Prieto A."/>
            <person name="Armbrust E.V."/>
            <person name="Aves S.J."/>
            <person name="Beiko R.G."/>
            <person name="Coutinho P."/>
            <person name="Dacks J.B."/>
            <person name="Durnford D.G."/>
            <person name="Fast N.M."/>
            <person name="Green B.R."/>
            <person name="Grisdale C."/>
            <person name="Hempe F."/>
            <person name="Henrissat B."/>
            <person name="Hoppner M.P."/>
            <person name="Ishida K.-I."/>
            <person name="Kim E."/>
            <person name="Koreny L."/>
            <person name="Kroth P.G."/>
            <person name="Liu Y."/>
            <person name="Malik S.-B."/>
            <person name="Maier U.G."/>
            <person name="McRose D."/>
            <person name="Mock T."/>
            <person name="Neilson J.A."/>
            <person name="Onodera N.T."/>
            <person name="Poole A.M."/>
            <person name="Pritham E.J."/>
            <person name="Richards T.A."/>
            <person name="Rocap G."/>
            <person name="Roy S.W."/>
            <person name="Sarai C."/>
            <person name="Schaack S."/>
            <person name="Shirato S."/>
            <person name="Slamovits C.H."/>
            <person name="Spencer D.F."/>
            <person name="Suzuki S."/>
            <person name="Worden A.Z."/>
            <person name="Zauner S."/>
            <person name="Barry K."/>
            <person name="Bell C."/>
            <person name="Bharti A.K."/>
            <person name="Crow J.A."/>
            <person name="Grimwood J."/>
            <person name="Kramer R."/>
            <person name="Lindquist E."/>
            <person name="Lucas S."/>
            <person name="Salamov A."/>
            <person name="McFadden G.I."/>
            <person name="Lane C.E."/>
            <person name="Keeling P.J."/>
            <person name="Gray M.W."/>
            <person name="Grigoriev I.V."/>
            <person name="Archibald J.M."/>
        </authorList>
    </citation>
    <scope>NUCLEOTIDE SEQUENCE</scope>
    <source>
        <strain evidence="3">CCMP2712</strain>
    </source>
</reference>
<evidence type="ECO:0000313" key="2">
    <source>
        <dbReference type="EnsemblProtists" id="EKX34807"/>
    </source>
</evidence>
<evidence type="ECO:0000313" key="3">
    <source>
        <dbReference type="Proteomes" id="UP000011087"/>
    </source>
</evidence>
<dbReference type="EMBL" id="JH993102">
    <property type="protein sequence ID" value="EKX34807.1"/>
    <property type="molecule type" value="Genomic_DNA"/>
</dbReference>
<keyword evidence="3" id="KW-1185">Reference proteome</keyword>
<dbReference type="KEGG" id="gtt:GUITHDRAFT_118982"/>
<proteinExistence type="predicted"/>
<reference evidence="2" key="3">
    <citation type="submission" date="2016-03" db="UniProtKB">
        <authorList>
            <consortium name="EnsemblProtists"/>
        </authorList>
    </citation>
    <scope>IDENTIFICATION</scope>
</reference>
<name>L1IFH8_GUITC</name>
<dbReference type="AlphaFoldDB" id="L1IFH8"/>
<dbReference type="RefSeq" id="XP_005821787.1">
    <property type="nucleotide sequence ID" value="XM_005821730.1"/>
</dbReference>
<dbReference type="EnsemblProtists" id="EKX34807">
    <property type="protein sequence ID" value="EKX34807"/>
    <property type="gene ID" value="GUITHDRAFT_118982"/>
</dbReference>
<organism evidence="1">
    <name type="scientific">Guillardia theta (strain CCMP2712)</name>
    <name type="common">Cryptophyte</name>
    <dbReference type="NCBI Taxonomy" id="905079"/>
    <lineage>
        <taxon>Eukaryota</taxon>
        <taxon>Cryptophyceae</taxon>
        <taxon>Pyrenomonadales</taxon>
        <taxon>Geminigeraceae</taxon>
        <taxon>Guillardia</taxon>
    </lineage>
</organism>
<dbReference type="PaxDb" id="55529-EKX34807"/>
<dbReference type="Proteomes" id="UP000011087">
    <property type="component" value="Unassembled WGS sequence"/>
</dbReference>
<sequence>MQSVMSDRVYTLRDCNLRSIHTLDRGWLFKSIVRTNKMEEGNEYGRLVFVSSLNKIGQIVVMTILNEAYSNIDTFSLKQLSRKKKSSKDAFLDPLLEDLIRDITITVDFYVKDWLDDEILPQSFVVSDANRCVSRLYRDILKHSDTIVELLRKNNPRSLVRIMKKLFHDPLAIRYFKKYVEKREDIRVLLSKNKLATDKKKEIEKILKDAPERLKEDHSLKAKKDEVDKLRAEVSKSLKKLMDEDKLKKKHINSTLFNDVITFLLDSIFSPLKTYEVLDEKYESILQEKEEILSREGFDKKLKMFGGEDHIFEMMKKQDFKFTLILTSKIEPREVEAEPTDEGPARKKARV</sequence>
<reference evidence="1 3" key="1">
    <citation type="journal article" date="2012" name="Nature">
        <title>Algal genomes reveal evolutionary mosaicism and the fate of nucleomorphs.</title>
        <authorList>
            <consortium name="DOE Joint Genome Institute"/>
            <person name="Curtis B.A."/>
            <person name="Tanifuji G."/>
            <person name="Burki F."/>
            <person name="Gruber A."/>
            <person name="Irimia M."/>
            <person name="Maruyama S."/>
            <person name="Arias M.C."/>
            <person name="Ball S.G."/>
            <person name="Gile G.H."/>
            <person name="Hirakawa Y."/>
            <person name="Hopkins J.F."/>
            <person name="Kuo A."/>
            <person name="Rensing S.A."/>
            <person name="Schmutz J."/>
            <person name="Symeonidi A."/>
            <person name="Elias M."/>
            <person name="Eveleigh R.J."/>
            <person name="Herman E.K."/>
            <person name="Klute M.J."/>
            <person name="Nakayama T."/>
            <person name="Obornik M."/>
            <person name="Reyes-Prieto A."/>
            <person name="Armbrust E.V."/>
            <person name="Aves S.J."/>
            <person name="Beiko R.G."/>
            <person name="Coutinho P."/>
            <person name="Dacks J.B."/>
            <person name="Durnford D.G."/>
            <person name="Fast N.M."/>
            <person name="Green B.R."/>
            <person name="Grisdale C.J."/>
            <person name="Hempel F."/>
            <person name="Henrissat B."/>
            <person name="Hoppner M.P."/>
            <person name="Ishida K."/>
            <person name="Kim E."/>
            <person name="Koreny L."/>
            <person name="Kroth P.G."/>
            <person name="Liu Y."/>
            <person name="Malik S.B."/>
            <person name="Maier U.G."/>
            <person name="McRose D."/>
            <person name="Mock T."/>
            <person name="Neilson J.A."/>
            <person name="Onodera N.T."/>
            <person name="Poole A.M."/>
            <person name="Pritham E.J."/>
            <person name="Richards T.A."/>
            <person name="Rocap G."/>
            <person name="Roy S.W."/>
            <person name="Sarai C."/>
            <person name="Schaack S."/>
            <person name="Shirato S."/>
            <person name="Slamovits C.H."/>
            <person name="Spencer D.F."/>
            <person name="Suzuki S."/>
            <person name="Worden A.Z."/>
            <person name="Zauner S."/>
            <person name="Barry K."/>
            <person name="Bell C."/>
            <person name="Bharti A.K."/>
            <person name="Crow J.A."/>
            <person name="Grimwood J."/>
            <person name="Kramer R."/>
            <person name="Lindquist E."/>
            <person name="Lucas S."/>
            <person name="Salamov A."/>
            <person name="McFadden G.I."/>
            <person name="Lane C.E."/>
            <person name="Keeling P.J."/>
            <person name="Gray M.W."/>
            <person name="Grigoriev I.V."/>
            <person name="Archibald J.M."/>
        </authorList>
    </citation>
    <scope>NUCLEOTIDE SEQUENCE</scope>
    <source>
        <strain evidence="1 3">CCMP2712</strain>
    </source>
</reference>
<dbReference type="GeneID" id="17291534"/>